<proteinExistence type="predicted"/>
<dbReference type="EMBL" id="JAQQWI010000002">
    <property type="protein sequence ID" value="KAK8037592.1"/>
    <property type="molecule type" value="Genomic_DNA"/>
</dbReference>
<gene>
    <name evidence="3" type="ORF">PG991_000938</name>
</gene>
<keyword evidence="4" id="KW-1185">Reference proteome</keyword>
<feature type="transmembrane region" description="Helical" evidence="2">
    <location>
        <begin position="102"/>
        <end position="120"/>
    </location>
</feature>
<evidence type="ECO:0000256" key="1">
    <source>
        <dbReference type="SAM" id="MobiDB-lite"/>
    </source>
</evidence>
<feature type="compositionally biased region" description="Low complexity" evidence="1">
    <location>
        <begin position="24"/>
        <end position="41"/>
    </location>
</feature>
<evidence type="ECO:0000313" key="4">
    <source>
        <dbReference type="Proteomes" id="UP001396898"/>
    </source>
</evidence>
<reference evidence="3 4" key="1">
    <citation type="submission" date="2023-01" db="EMBL/GenBank/DDBJ databases">
        <title>Analysis of 21 Apiospora genomes using comparative genomics revels a genus with tremendous synthesis potential of carbohydrate active enzymes and secondary metabolites.</title>
        <authorList>
            <person name="Sorensen T."/>
        </authorList>
    </citation>
    <scope>NUCLEOTIDE SEQUENCE [LARGE SCALE GENOMIC DNA]</scope>
    <source>
        <strain evidence="3 4">CBS 20057</strain>
    </source>
</reference>
<comment type="caution">
    <text evidence="3">The sequence shown here is derived from an EMBL/GenBank/DDBJ whole genome shotgun (WGS) entry which is preliminary data.</text>
</comment>
<name>A0ABR1STE4_9PEZI</name>
<evidence type="ECO:0008006" key="5">
    <source>
        <dbReference type="Google" id="ProtNLM"/>
    </source>
</evidence>
<feature type="region of interest" description="Disordered" evidence="1">
    <location>
        <begin position="24"/>
        <end position="69"/>
    </location>
</feature>
<sequence length="207" mass="22456">MASELDAAHAIDFGVKFIGGLDAMPPTTTRAPPTVQPTAATSDPPQHHGQQIHNPAAAVQPKPTVGPSDYYAEKARQREEAARQEDHDEADCHPFWLSWRDIFLGIWLIVIGLLKISLVIGDGMGKALHHTPELYGDKTGRKWPRLTGFPHGCVAGCSGLWYGFYDGLTDWITLPYKAVRDGGGVQGCLKAFLQGLANIVFKLSAGL</sequence>
<evidence type="ECO:0000313" key="3">
    <source>
        <dbReference type="EMBL" id="KAK8037592.1"/>
    </source>
</evidence>
<dbReference type="Proteomes" id="UP001396898">
    <property type="component" value="Unassembled WGS sequence"/>
</dbReference>
<keyword evidence="2" id="KW-0812">Transmembrane</keyword>
<keyword evidence="2" id="KW-0472">Membrane</keyword>
<protein>
    <recommendedName>
        <fullName evidence="5">Phosphatidate cytidylyltransferase</fullName>
    </recommendedName>
</protein>
<evidence type="ECO:0000256" key="2">
    <source>
        <dbReference type="SAM" id="Phobius"/>
    </source>
</evidence>
<accession>A0ABR1STE4</accession>
<keyword evidence="2" id="KW-1133">Transmembrane helix</keyword>
<organism evidence="3 4">
    <name type="scientific">Apiospora marii</name>
    <dbReference type="NCBI Taxonomy" id="335849"/>
    <lineage>
        <taxon>Eukaryota</taxon>
        <taxon>Fungi</taxon>
        <taxon>Dikarya</taxon>
        <taxon>Ascomycota</taxon>
        <taxon>Pezizomycotina</taxon>
        <taxon>Sordariomycetes</taxon>
        <taxon>Xylariomycetidae</taxon>
        <taxon>Amphisphaeriales</taxon>
        <taxon>Apiosporaceae</taxon>
        <taxon>Apiospora</taxon>
    </lineage>
</organism>